<dbReference type="FunFam" id="2.60.40.10:FF:000289">
    <property type="entry name" value="Chromosome 6 open reading frame 106"/>
    <property type="match status" value="1"/>
</dbReference>
<sequence length="281" mass="31142">MGDEDNELDGKLLQQFSSMGTTDKEVLIAEFQKLLGDQLNAAGCAFFLDMNNWNLQAAICSYYDFEQPSIRLPSMSFVKDVTVGEGESVPPNTKFTKTWRLQNSGDDSWPPGCCLKFCYGDQMTHIDRVMSVSLSPGQVTDISIDMVSPSKTGIYQGQWRMITPSGCYFGEVIWVIINVDEAGLLAVTQQMSRFEFGRPSAQNPSNPFDVNSSKINHSDSSELTGAVDTIHSQGVNHYNNSDQVVLHPTSNQNLPLHSFITPESSPKSSNVEEENQEMMIS</sequence>
<evidence type="ECO:0000256" key="2">
    <source>
        <dbReference type="ARBA" id="ARBA00004496"/>
    </source>
</evidence>
<organism evidence="10">
    <name type="scientific">Octopus bimaculoides</name>
    <name type="common">California two-spotted octopus</name>
    <dbReference type="NCBI Taxonomy" id="37653"/>
    <lineage>
        <taxon>Eukaryota</taxon>
        <taxon>Metazoa</taxon>
        <taxon>Spiralia</taxon>
        <taxon>Lophotrochozoa</taxon>
        <taxon>Mollusca</taxon>
        <taxon>Cephalopoda</taxon>
        <taxon>Coleoidea</taxon>
        <taxon>Octopodiformes</taxon>
        <taxon>Octopoda</taxon>
        <taxon>Incirrata</taxon>
        <taxon>Octopodidae</taxon>
        <taxon>Octopus</taxon>
    </lineage>
</organism>
<gene>
    <name evidence="10" type="ORF">OCBIM_22032034mg</name>
</gene>
<evidence type="ECO:0000256" key="1">
    <source>
        <dbReference type="ARBA" id="ARBA00004123"/>
    </source>
</evidence>
<dbReference type="InterPro" id="IPR013783">
    <property type="entry name" value="Ig-like_fold"/>
</dbReference>
<dbReference type="CDD" id="cd14349">
    <property type="entry name" value="UBA_CF106"/>
    <property type="match status" value="1"/>
</dbReference>
<proteinExistence type="predicted"/>
<dbReference type="Gene3D" id="2.60.40.10">
    <property type="entry name" value="Immunoglobulins"/>
    <property type="match status" value="1"/>
</dbReference>
<dbReference type="EMBL" id="KQ421411">
    <property type="protein sequence ID" value="KOF77516.1"/>
    <property type="molecule type" value="Genomic_DNA"/>
</dbReference>
<dbReference type="Pfam" id="PF16158">
    <property type="entry name" value="N_BRCA1_IG"/>
    <property type="match status" value="1"/>
</dbReference>
<dbReference type="EMBL" id="KQ421411">
    <property type="protein sequence ID" value="KOF77518.1"/>
    <property type="molecule type" value="Genomic_DNA"/>
</dbReference>
<dbReference type="CDD" id="cd14947">
    <property type="entry name" value="NBR1_like"/>
    <property type="match status" value="1"/>
</dbReference>
<feature type="compositionally biased region" description="Acidic residues" evidence="8">
    <location>
        <begin position="271"/>
        <end position="281"/>
    </location>
</feature>
<dbReference type="FunFam" id="1.10.8.10:FF:000015">
    <property type="entry name" value="Chromosome 6 C6orf106 homolog"/>
    <property type="match status" value="1"/>
</dbReference>
<evidence type="ECO:0000256" key="4">
    <source>
        <dbReference type="ARBA" id="ARBA00022588"/>
    </source>
</evidence>
<feature type="compositionally biased region" description="Polar residues" evidence="8">
    <location>
        <begin position="258"/>
        <end position="269"/>
    </location>
</feature>
<dbReference type="Gene3D" id="1.10.8.10">
    <property type="entry name" value="DNA helicase RuvA subunit, C-terminal domain"/>
    <property type="match status" value="1"/>
</dbReference>
<comment type="subcellular location">
    <subcellularLocation>
        <location evidence="2">Cytoplasm</location>
    </subcellularLocation>
    <subcellularLocation>
        <location evidence="1">Nucleus</location>
    </subcellularLocation>
</comment>
<dbReference type="EMBL" id="KQ421411">
    <property type="protein sequence ID" value="KOF77517.1"/>
    <property type="molecule type" value="Genomic_DNA"/>
</dbReference>
<evidence type="ECO:0000256" key="5">
    <source>
        <dbReference type="ARBA" id="ARBA00022859"/>
    </source>
</evidence>
<evidence type="ECO:0000259" key="9">
    <source>
        <dbReference type="Pfam" id="PF16158"/>
    </source>
</evidence>
<keyword evidence="3" id="KW-0963">Cytoplasm</keyword>
<dbReference type="GO" id="GO:0000407">
    <property type="term" value="C:phagophore assembly site"/>
    <property type="evidence" value="ECO:0007669"/>
    <property type="project" value="TreeGrafter"/>
</dbReference>
<dbReference type="STRING" id="37653.A0A0L8GKI3"/>
<dbReference type="PANTHER" id="PTHR20930:SF0">
    <property type="entry name" value="PROTEIN ILRUN"/>
    <property type="match status" value="1"/>
</dbReference>
<accession>A0A0L8GKI3</accession>
<keyword evidence="5" id="KW-0391">Immunity</keyword>
<keyword evidence="4" id="KW-0399">Innate immunity</keyword>
<keyword evidence="6" id="KW-0539">Nucleus</keyword>
<dbReference type="GO" id="GO:0005634">
    <property type="term" value="C:nucleus"/>
    <property type="evidence" value="ECO:0007669"/>
    <property type="project" value="UniProtKB-SubCell"/>
</dbReference>
<dbReference type="GO" id="GO:0043130">
    <property type="term" value="F:ubiquitin binding"/>
    <property type="evidence" value="ECO:0007669"/>
    <property type="project" value="TreeGrafter"/>
</dbReference>
<dbReference type="GO" id="GO:0016236">
    <property type="term" value="P:macroautophagy"/>
    <property type="evidence" value="ECO:0007669"/>
    <property type="project" value="TreeGrafter"/>
</dbReference>
<evidence type="ECO:0000256" key="8">
    <source>
        <dbReference type="SAM" id="MobiDB-lite"/>
    </source>
</evidence>
<dbReference type="InterPro" id="IPR032350">
    <property type="entry name" value="Nbr1_FW"/>
</dbReference>
<dbReference type="InterPro" id="IPR039517">
    <property type="entry name" value="C6orf106_UBA-like"/>
</dbReference>
<dbReference type="GO" id="GO:0045087">
    <property type="term" value="P:innate immune response"/>
    <property type="evidence" value="ECO:0007669"/>
    <property type="project" value="UniProtKB-KW"/>
</dbReference>
<dbReference type="InterPro" id="IPR009060">
    <property type="entry name" value="UBA-like_sf"/>
</dbReference>
<evidence type="ECO:0000256" key="6">
    <source>
        <dbReference type="ARBA" id="ARBA00023242"/>
    </source>
</evidence>
<evidence type="ECO:0000256" key="3">
    <source>
        <dbReference type="ARBA" id="ARBA00022490"/>
    </source>
</evidence>
<reference evidence="10" key="1">
    <citation type="submission" date="2015-07" db="EMBL/GenBank/DDBJ databases">
        <title>MeaNS - Measles Nucleotide Surveillance Program.</title>
        <authorList>
            <person name="Tran T."/>
            <person name="Druce J."/>
        </authorList>
    </citation>
    <scope>NUCLEOTIDE SEQUENCE</scope>
    <source>
        <strain evidence="10">UCB-OBI-ISO-001</strain>
        <tissue evidence="10">Gonad</tissue>
    </source>
</reference>
<dbReference type="OMA" id="LESCNWN"/>
<feature type="domain" description="Nbr1 FW" evidence="9">
    <location>
        <begin position="82"/>
        <end position="179"/>
    </location>
</feature>
<dbReference type="PANTHER" id="PTHR20930">
    <property type="entry name" value="OVARIAN CARCINOMA ANTIGEN CA125-RELATED"/>
    <property type="match status" value="1"/>
</dbReference>
<evidence type="ECO:0000313" key="10">
    <source>
        <dbReference type="EMBL" id="KOF77517.1"/>
    </source>
</evidence>
<evidence type="ECO:0000256" key="7">
    <source>
        <dbReference type="ARBA" id="ARBA00070744"/>
    </source>
</evidence>
<dbReference type="OrthoDB" id="661148at2759"/>
<feature type="region of interest" description="Disordered" evidence="8">
    <location>
        <begin position="258"/>
        <end position="281"/>
    </location>
</feature>
<dbReference type="SUPFAM" id="SSF46934">
    <property type="entry name" value="UBA-like"/>
    <property type="match status" value="1"/>
</dbReference>
<protein>
    <recommendedName>
        <fullName evidence="7">Protein ILRUN</fullName>
    </recommendedName>
</protein>
<dbReference type="Pfam" id="PF14555">
    <property type="entry name" value="UBA_4"/>
    <property type="match status" value="1"/>
</dbReference>
<dbReference type="AlphaFoldDB" id="A0A0L8GKI3"/>
<name>A0A0L8GKI3_OCTBM</name>